<keyword evidence="1" id="KW-1133">Transmembrane helix</keyword>
<feature type="transmembrane region" description="Helical" evidence="1">
    <location>
        <begin position="160"/>
        <end position="182"/>
    </location>
</feature>
<keyword evidence="3" id="KW-1185">Reference proteome</keyword>
<evidence type="ECO:0000256" key="1">
    <source>
        <dbReference type="SAM" id="Phobius"/>
    </source>
</evidence>
<feature type="transmembrane region" description="Helical" evidence="1">
    <location>
        <begin position="120"/>
        <end position="140"/>
    </location>
</feature>
<dbReference type="Pfam" id="PF20221">
    <property type="entry name" value="DUF6580"/>
    <property type="match status" value="1"/>
</dbReference>
<protein>
    <submittedName>
        <fullName evidence="2">Uncharacterized protein</fullName>
    </submittedName>
</protein>
<accession>A0A4V6QM84</accession>
<dbReference type="Proteomes" id="UP000297762">
    <property type="component" value="Unassembled WGS sequence"/>
</dbReference>
<proteinExistence type="predicted"/>
<evidence type="ECO:0000313" key="2">
    <source>
        <dbReference type="EMBL" id="TGL62799.1"/>
    </source>
</evidence>
<dbReference type="OrthoDB" id="9806699at2"/>
<dbReference type="AlphaFoldDB" id="A0A4V6QM84"/>
<keyword evidence="1" id="KW-0812">Transmembrane</keyword>
<gene>
    <name evidence="2" type="ORF">EHQ64_07770</name>
</gene>
<feature type="transmembrane region" description="Helical" evidence="1">
    <location>
        <begin position="89"/>
        <end position="108"/>
    </location>
</feature>
<name>A0A4V6QM84_9LEPT</name>
<organism evidence="2 3">
    <name type="scientific">Leptospira sarikeiensis</name>
    <dbReference type="NCBI Taxonomy" id="2484943"/>
    <lineage>
        <taxon>Bacteria</taxon>
        <taxon>Pseudomonadati</taxon>
        <taxon>Spirochaetota</taxon>
        <taxon>Spirochaetia</taxon>
        <taxon>Leptospirales</taxon>
        <taxon>Leptospiraceae</taxon>
        <taxon>Leptospira</taxon>
    </lineage>
</organism>
<dbReference type="RefSeq" id="WP_135648923.1">
    <property type="nucleotide sequence ID" value="NZ_RQGF01000015.1"/>
</dbReference>
<dbReference type="InterPro" id="IPR046487">
    <property type="entry name" value="DUF6580"/>
</dbReference>
<reference evidence="2" key="1">
    <citation type="journal article" date="2019" name="PLoS Negl. Trop. Dis.">
        <title>Revisiting the worldwide diversity of Leptospira species in the environment.</title>
        <authorList>
            <person name="Vincent A.T."/>
            <person name="Schiettekatte O."/>
            <person name="Bourhy P."/>
            <person name="Veyrier F.J."/>
            <person name="Picardeau M."/>
        </authorList>
    </citation>
    <scope>NUCLEOTIDE SEQUENCE [LARGE SCALE GENOMIC DNA]</scope>
    <source>
        <strain evidence="2">201702455</strain>
    </source>
</reference>
<dbReference type="EMBL" id="RQGF01000015">
    <property type="protein sequence ID" value="TGL62799.1"/>
    <property type="molecule type" value="Genomic_DNA"/>
</dbReference>
<sequence length="199" mass="22177">MHSSNSFSKKFLNLISFQNWEPIHWTGVVVSALSRVLPHPPNFTPVGAMSLYAGARVQGWNSYLVPILSLFMSDFALSKIHGYDLFHDTLPIIYGSFLFNVFLGKKFLAESSSFLKTGILAAIASTQFYLVSNFGVWAISDMYPKSWEGLIACYIAALPFFQMTFLSDLIYSGILFGVLDGLEIRAGRSLSKPVSWAHN</sequence>
<keyword evidence="1" id="KW-0472">Membrane</keyword>
<evidence type="ECO:0000313" key="3">
    <source>
        <dbReference type="Proteomes" id="UP000297762"/>
    </source>
</evidence>
<comment type="caution">
    <text evidence="2">The sequence shown here is derived from an EMBL/GenBank/DDBJ whole genome shotgun (WGS) entry which is preliminary data.</text>
</comment>